<dbReference type="EMBL" id="FOPM01000011">
    <property type="protein sequence ID" value="SFG79409.1"/>
    <property type="molecule type" value="Genomic_DNA"/>
</dbReference>
<keyword evidence="3" id="KW-1185">Reference proteome</keyword>
<sequence length="128" mass="14315">MTAPRGHNGGPALDEPADLRPGRCKHCRHWKAPSQEEQRAYEWFQLGLSRRRVRRPTGACDRVLIGNNPRPSFAATNGEFGCANFEAAPPPPMPKGGGYVTIWQGDRIVWEGHEEAIPARFLQEDLDL</sequence>
<protein>
    <submittedName>
        <fullName evidence="2">Uncharacterized protein</fullName>
    </submittedName>
</protein>
<dbReference type="STRING" id="582675.SAMN05192565_111101"/>
<organism evidence="2 3">
    <name type="scientific">Methylobacterium gossipiicola</name>
    <dbReference type="NCBI Taxonomy" id="582675"/>
    <lineage>
        <taxon>Bacteria</taxon>
        <taxon>Pseudomonadati</taxon>
        <taxon>Pseudomonadota</taxon>
        <taxon>Alphaproteobacteria</taxon>
        <taxon>Hyphomicrobiales</taxon>
        <taxon>Methylobacteriaceae</taxon>
        <taxon>Methylobacterium</taxon>
    </lineage>
</organism>
<dbReference type="OrthoDB" id="7479444at2"/>
<evidence type="ECO:0000313" key="3">
    <source>
        <dbReference type="Proteomes" id="UP000199229"/>
    </source>
</evidence>
<evidence type="ECO:0000313" key="2">
    <source>
        <dbReference type="EMBL" id="SFG79409.1"/>
    </source>
</evidence>
<name>A0A1I2UT05_9HYPH</name>
<accession>A0A1I2UT05</accession>
<dbReference type="RefSeq" id="WP_091972051.1">
    <property type="nucleotide sequence ID" value="NZ_FOPM01000011.1"/>
</dbReference>
<gene>
    <name evidence="2" type="ORF">SAMN05192565_111101</name>
</gene>
<evidence type="ECO:0000256" key="1">
    <source>
        <dbReference type="SAM" id="MobiDB-lite"/>
    </source>
</evidence>
<dbReference type="AlphaFoldDB" id="A0A1I2UT05"/>
<dbReference type="Proteomes" id="UP000199229">
    <property type="component" value="Unassembled WGS sequence"/>
</dbReference>
<proteinExistence type="predicted"/>
<reference evidence="3" key="1">
    <citation type="submission" date="2016-10" db="EMBL/GenBank/DDBJ databases">
        <authorList>
            <person name="Varghese N."/>
            <person name="Submissions S."/>
        </authorList>
    </citation>
    <scope>NUCLEOTIDE SEQUENCE [LARGE SCALE GENOMIC DNA]</scope>
    <source>
        <strain evidence="3">Gh-105</strain>
    </source>
</reference>
<feature type="region of interest" description="Disordered" evidence="1">
    <location>
        <begin position="1"/>
        <end position="21"/>
    </location>
</feature>